<dbReference type="Proteomes" id="UP000824890">
    <property type="component" value="Unassembled WGS sequence"/>
</dbReference>
<name>A0ABQ7Y0Q9_BRANA</name>
<sequence length="348" mass="39728">MDYDNKGCQSPPEGPKLCINNCGFFRSDATMNMCFNRNRQQNQRKDQADVLLATNGNGPRQKEVPKPTRRSEAMHQQLRFLRKRCTMNMCSKCHKTMLFQPELGAKLASAVSGSPSNTLKETFTETNHMRRAHGCFCSAILCTSCCRGSSTSSETKGRTKPMYYLQQTVKAGQTCDDEVDVARCKLRIARCKGSEIKKYKTGDCGASVSVEVPLSELFHKELATRTSEHLRDRRGQRRMMMMRIIWNDPLSDLSQLKKNLPSTQGSGPTKSTGAASENLRSWTRPASSSCDLRARDIRGRDARYRDKQQYEFFTFIMFQMLKLIVYKPYDLKRIRRKQCHVLIFCSSA</sequence>
<reference evidence="2 3" key="1">
    <citation type="submission" date="2021-05" db="EMBL/GenBank/DDBJ databases">
        <title>Genome Assembly of Synthetic Allotetraploid Brassica napus Reveals Homoeologous Exchanges between Subgenomes.</title>
        <authorList>
            <person name="Davis J.T."/>
        </authorList>
    </citation>
    <scope>NUCLEOTIDE SEQUENCE [LARGE SCALE GENOMIC DNA]</scope>
    <source>
        <strain evidence="3">cv. Da-Ae</strain>
        <tissue evidence="2">Seedling</tissue>
    </source>
</reference>
<evidence type="ECO:0000313" key="3">
    <source>
        <dbReference type="Proteomes" id="UP000824890"/>
    </source>
</evidence>
<dbReference type="EMBL" id="JAGKQM010000018">
    <property type="protein sequence ID" value="KAH0861790.1"/>
    <property type="molecule type" value="Genomic_DNA"/>
</dbReference>
<feature type="region of interest" description="Disordered" evidence="1">
    <location>
        <begin position="53"/>
        <end position="73"/>
    </location>
</feature>
<keyword evidence="3" id="KW-1185">Reference proteome</keyword>
<evidence type="ECO:0000256" key="1">
    <source>
        <dbReference type="SAM" id="MobiDB-lite"/>
    </source>
</evidence>
<evidence type="ECO:0000313" key="2">
    <source>
        <dbReference type="EMBL" id="KAH0861790.1"/>
    </source>
</evidence>
<gene>
    <name evidence="2" type="ORF">HID58_079001</name>
</gene>
<feature type="compositionally biased region" description="Basic and acidic residues" evidence="1">
    <location>
        <begin position="60"/>
        <end position="73"/>
    </location>
</feature>
<accession>A0ABQ7Y0Q9</accession>
<protein>
    <recommendedName>
        <fullName evidence="4">A20-type domain-containing protein</fullName>
    </recommendedName>
</protein>
<organism evidence="2 3">
    <name type="scientific">Brassica napus</name>
    <name type="common">Rape</name>
    <dbReference type="NCBI Taxonomy" id="3708"/>
    <lineage>
        <taxon>Eukaryota</taxon>
        <taxon>Viridiplantae</taxon>
        <taxon>Streptophyta</taxon>
        <taxon>Embryophyta</taxon>
        <taxon>Tracheophyta</taxon>
        <taxon>Spermatophyta</taxon>
        <taxon>Magnoliopsida</taxon>
        <taxon>eudicotyledons</taxon>
        <taxon>Gunneridae</taxon>
        <taxon>Pentapetalae</taxon>
        <taxon>rosids</taxon>
        <taxon>malvids</taxon>
        <taxon>Brassicales</taxon>
        <taxon>Brassicaceae</taxon>
        <taxon>Brassiceae</taxon>
        <taxon>Brassica</taxon>
    </lineage>
</organism>
<dbReference type="Gene3D" id="1.20.5.4770">
    <property type="match status" value="1"/>
</dbReference>
<comment type="caution">
    <text evidence="2">The sequence shown here is derived from an EMBL/GenBank/DDBJ whole genome shotgun (WGS) entry which is preliminary data.</text>
</comment>
<evidence type="ECO:0008006" key="4">
    <source>
        <dbReference type="Google" id="ProtNLM"/>
    </source>
</evidence>
<feature type="region of interest" description="Disordered" evidence="1">
    <location>
        <begin position="257"/>
        <end position="282"/>
    </location>
</feature>
<proteinExistence type="predicted"/>